<dbReference type="InterPro" id="IPR006500">
    <property type="entry name" value="Helicase_put_C_phage/plasmid"/>
</dbReference>
<dbReference type="NCBIfam" id="TIGR01613">
    <property type="entry name" value="primase_Cterm"/>
    <property type="match status" value="1"/>
</dbReference>
<evidence type="ECO:0000256" key="2">
    <source>
        <dbReference type="ARBA" id="ARBA00022801"/>
    </source>
</evidence>
<comment type="caution">
    <text evidence="6">The sequence shown here is derived from an EMBL/GenBank/DDBJ whole genome shotgun (WGS) entry which is preliminary data.</text>
</comment>
<evidence type="ECO:0000259" key="5">
    <source>
        <dbReference type="PROSITE" id="PS51206"/>
    </source>
</evidence>
<evidence type="ECO:0000256" key="1">
    <source>
        <dbReference type="ARBA" id="ARBA00022741"/>
    </source>
</evidence>
<evidence type="ECO:0000256" key="3">
    <source>
        <dbReference type="ARBA" id="ARBA00022840"/>
    </source>
</evidence>
<organism evidence="6 7">
    <name type="scientific">Streptomyces ovatisporus</name>
    <dbReference type="NCBI Taxonomy" id="1128682"/>
    <lineage>
        <taxon>Bacteria</taxon>
        <taxon>Bacillati</taxon>
        <taxon>Actinomycetota</taxon>
        <taxon>Actinomycetes</taxon>
        <taxon>Kitasatosporales</taxon>
        <taxon>Streptomycetaceae</taxon>
        <taxon>Streptomyces</taxon>
    </lineage>
</organism>
<accession>A0ABV9A2B4</accession>
<dbReference type="PANTHER" id="PTHR35372">
    <property type="entry name" value="ATP BINDING PROTEIN-RELATED"/>
    <property type="match status" value="1"/>
</dbReference>
<dbReference type="InterPro" id="IPR014015">
    <property type="entry name" value="Helicase_SF3_DNA-vir"/>
</dbReference>
<dbReference type="Proteomes" id="UP001595997">
    <property type="component" value="Unassembled WGS sequence"/>
</dbReference>
<sequence>MDAELKQKYWRQVQVAMGISQPKEDVKHVEVARFVAEQFRKELMYVPGIGWHKWDGKVWESQPDDSLAFQMLTDAAEFLLKHGPSAGTGIDWVLATAGKMKVNRERKYMVDEMMKLREFRVHVDELDAHPHLLTFQNGTVDLRTGELKEHDPADLLTQCAPVDYVPGAKAPRFMKFLDEVFPNEPELQEFFQTWLGMCITGETRDHALGVWYGEHGRNGKGTTIRTMQACFGKELIMDVEFTMYERGRGKGAHTEDIARMRKARMIVAQEGEQGAAMNTALLKSHSGGDGIVTRHLHGRTFTFTPRFNLVLATNHLPEFAAGGAALWARTYPILFGQSFADRVDPELEPTIQGPEREGVAAWVVEGAKRYYQAKHIRSVTPLAVIAATEMHKEEVDPLKDLLGEIFEYEDGALTPTREFNIALKQWRSDIGDNTNKYAPSAVKRHLLNSGKVAERRVNNRTVFDGIRLETPPTTPQVSPGQMGANA</sequence>
<dbReference type="InterPro" id="IPR051620">
    <property type="entry name" value="ORF904-like_C"/>
</dbReference>
<dbReference type="EMBL" id="JBHSFH010000004">
    <property type="protein sequence ID" value="MFC4494033.1"/>
    <property type="molecule type" value="Genomic_DNA"/>
</dbReference>
<keyword evidence="7" id="KW-1185">Reference proteome</keyword>
<dbReference type="RefSeq" id="WP_386444255.1">
    <property type="nucleotide sequence ID" value="NZ_JBHSFH010000004.1"/>
</dbReference>
<gene>
    <name evidence="6" type="ORF">ACFPA8_07795</name>
</gene>
<reference evidence="7" key="1">
    <citation type="journal article" date="2019" name="Int. J. Syst. Evol. Microbiol.">
        <title>The Global Catalogue of Microorganisms (GCM) 10K type strain sequencing project: providing services to taxonomists for standard genome sequencing and annotation.</title>
        <authorList>
            <consortium name="The Broad Institute Genomics Platform"/>
            <consortium name="The Broad Institute Genome Sequencing Center for Infectious Disease"/>
            <person name="Wu L."/>
            <person name="Ma J."/>
        </authorList>
    </citation>
    <scope>NUCLEOTIDE SEQUENCE [LARGE SCALE GENOMIC DNA]</scope>
    <source>
        <strain evidence="7">CGMCC 4.7357</strain>
    </source>
</reference>
<proteinExistence type="predicted"/>
<feature type="domain" description="SF3 helicase" evidence="5">
    <location>
        <begin position="186"/>
        <end position="348"/>
    </location>
</feature>
<dbReference type="PROSITE" id="PS51206">
    <property type="entry name" value="SF3_HELICASE_1"/>
    <property type="match status" value="1"/>
</dbReference>
<dbReference type="SMART" id="SM00885">
    <property type="entry name" value="D5_N"/>
    <property type="match status" value="1"/>
</dbReference>
<evidence type="ECO:0000256" key="4">
    <source>
        <dbReference type="SAM" id="MobiDB-lite"/>
    </source>
</evidence>
<evidence type="ECO:0000313" key="7">
    <source>
        <dbReference type="Proteomes" id="UP001595997"/>
    </source>
</evidence>
<name>A0ABV9A2B4_9ACTN</name>
<keyword evidence="2" id="KW-0378">Hydrolase</keyword>
<feature type="region of interest" description="Disordered" evidence="4">
    <location>
        <begin position="466"/>
        <end position="486"/>
    </location>
</feature>
<dbReference type="InterPro" id="IPR014818">
    <property type="entry name" value="Phage/plasmid_primase_P4_C"/>
</dbReference>
<evidence type="ECO:0000313" key="6">
    <source>
        <dbReference type="EMBL" id="MFC4494033.1"/>
    </source>
</evidence>
<dbReference type="Pfam" id="PF08706">
    <property type="entry name" value="D5_N"/>
    <property type="match status" value="1"/>
</dbReference>
<keyword evidence="1" id="KW-0547">Nucleotide-binding</keyword>
<dbReference type="PANTHER" id="PTHR35372:SF2">
    <property type="entry name" value="SF3 HELICASE DOMAIN-CONTAINING PROTEIN"/>
    <property type="match status" value="1"/>
</dbReference>
<keyword evidence="3" id="KW-0067">ATP-binding</keyword>
<protein>
    <submittedName>
        <fullName evidence="6">Phage/plasmid primase, P4 family</fullName>
    </submittedName>
</protein>